<keyword evidence="3" id="KW-0496">Mitochondrion</keyword>
<feature type="domain" description="Deacetylase sirtuin-type" evidence="5">
    <location>
        <begin position="22"/>
        <end position="293"/>
    </location>
</feature>
<dbReference type="PANTHER" id="PTHR11085:SF10">
    <property type="entry name" value="NAD-DEPENDENT PROTEIN DEACYLASE SIRTUIN-5, MITOCHONDRIAL-RELATED"/>
    <property type="match status" value="1"/>
</dbReference>
<feature type="binding site" evidence="3">
    <location>
        <begin position="47"/>
        <end position="66"/>
    </location>
    <ligand>
        <name>NAD(+)</name>
        <dbReference type="ChEBI" id="CHEBI:57540"/>
    </ligand>
</feature>
<dbReference type="GO" id="GO:0017136">
    <property type="term" value="F:histone deacetylase activity, NAD-dependent"/>
    <property type="evidence" value="ECO:0007669"/>
    <property type="project" value="TreeGrafter"/>
</dbReference>
<feature type="binding site" evidence="3">
    <location>
        <position position="91"/>
    </location>
    <ligand>
        <name>substrate</name>
    </ligand>
</feature>
<evidence type="ECO:0000313" key="6">
    <source>
        <dbReference type="EnsemblMetazoa" id="XP_020897758.1"/>
    </source>
</evidence>
<dbReference type="OrthoDB" id="424302at2759"/>
<dbReference type="EnsemblMetazoa" id="XM_021042099.2">
    <property type="protein sequence ID" value="XP_020897758.1"/>
    <property type="gene ID" value="LOC110236562"/>
</dbReference>
<dbReference type="NCBIfam" id="NF001753">
    <property type="entry name" value="PRK00481.1-3"/>
    <property type="match status" value="1"/>
</dbReference>
<feature type="binding site" evidence="3">
    <location>
        <begin position="264"/>
        <end position="266"/>
    </location>
    <ligand>
        <name>NAD(+)</name>
        <dbReference type="ChEBI" id="CHEBI:57540"/>
    </ligand>
</feature>
<dbReference type="HAMAP" id="MF_01121">
    <property type="entry name" value="Sirtuin_ClassIII"/>
    <property type="match status" value="1"/>
</dbReference>
<keyword evidence="2 3" id="KW-0520">NAD</keyword>
<feature type="binding site" evidence="3">
    <location>
        <position position="94"/>
    </location>
    <ligand>
        <name>substrate</name>
    </ligand>
</feature>
<evidence type="ECO:0000256" key="4">
    <source>
        <dbReference type="PROSITE-ProRule" id="PRU00236"/>
    </source>
</evidence>
<keyword evidence="3 4" id="KW-0862">Zinc</keyword>
<keyword evidence="3 4" id="KW-0479">Metal-binding</keyword>
<dbReference type="PROSITE" id="PS50305">
    <property type="entry name" value="SIRTUIN"/>
    <property type="match status" value="1"/>
</dbReference>
<dbReference type="InterPro" id="IPR026591">
    <property type="entry name" value="Sirtuin_cat_small_dom_sf"/>
</dbReference>
<feature type="binding site" evidence="3 4">
    <location>
        <position position="155"/>
    </location>
    <ligand>
        <name>Zn(2+)</name>
        <dbReference type="ChEBI" id="CHEBI:29105"/>
    </ligand>
</feature>
<feature type="binding site" evidence="3">
    <location>
        <begin position="129"/>
        <end position="132"/>
    </location>
    <ligand>
        <name>NAD(+)</name>
        <dbReference type="ChEBI" id="CHEBI:57540"/>
    </ligand>
</feature>
<dbReference type="CDD" id="cd01412">
    <property type="entry name" value="SIRT5_Af1_CobB"/>
    <property type="match status" value="1"/>
</dbReference>
<comment type="similarity">
    <text evidence="3">Belongs to the sirtuin family. Class III subfamily.</text>
</comment>
<comment type="subcellular location">
    <subcellularLocation>
        <location evidence="3">Mitochondrion</location>
    </subcellularLocation>
</comment>
<dbReference type="InterPro" id="IPR029035">
    <property type="entry name" value="DHS-like_NAD/FAD-binding_dom"/>
</dbReference>
<comment type="catalytic activity">
    <reaction evidence="3">
        <text>N(6)-succinyl-L-lysyl-[protein] + NAD(+) + H2O = 2''-O-succinyl-ADP-D-ribose + nicotinamide + L-lysyl-[protein]</text>
        <dbReference type="Rhea" id="RHEA:47668"/>
        <dbReference type="Rhea" id="RHEA-COMP:9752"/>
        <dbReference type="Rhea" id="RHEA-COMP:11877"/>
        <dbReference type="ChEBI" id="CHEBI:15377"/>
        <dbReference type="ChEBI" id="CHEBI:17154"/>
        <dbReference type="ChEBI" id="CHEBI:29969"/>
        <dbReference type="ChEBI" id="CHEBI:57540"/>
        <dbReference type="ChEBI" id="CHEBI:87830"/>
        <dbReference type="ChEBI" id="CHEBI:87832"/>
    </reaction>
</comment>
<dbReference type="GO" id="GO:0008270">
    <property type="term" value="F:zinc ion binding"/>
    <property type="evidence" value="ECO:0007669"/>
    <property type="project" value="UniProtKB-UniRule"/>
</dbReference>
<dbReference type="GO" id="GO:0036054">
    <property type="term" value="F:protein-malonyllysine demalonylase activity"/>
    <property type="evidence" value="ECO:0007669"/>
    <property type="project" value="UniProtKB-UniRule"/>
</dbReference>
<feature type="binding site" evidence="3 4">
    <location>
        <position position="158"/>
    </location>
    <ligand>
        <name>Zn(2+)</name>
        <dbReference type="ChEBI" id="CHEBI:29105"/>
    </ligand>
</feature>
<evidence type="ECO:0000259" key="5">
    <source>
        <dbReference type="PROSITE" id="PS50305"/>
    </source>
</evidence>
<feature type="active site" description="Proton acceptor" evidence="3 4">
    <location>
        <position position="147"/>
    </location>
</feature>
<feature type="binding site" evidence="3 4">
    <location>
        <position position="201"/>
    </location>
    <ligand>
        <name>Zn(2+)</name>
        <dbReference type="ChEBI" id="CHEBI:29105"/>
    </ligand>
</feature>
<reference evidence="6" key="1">
    <citation type="submission" date="2022-11" db="UniProtKB">
        <authorList>
            <consortium name="EnsemblMetazoa"/>
        </authorList>
    </citation>
    <scope>IDENTIFICATION</scope>
</reference>
<dbReference type="SUPFAM" id="SSF52467">
    <property type="entry name" value="DHS-like NAD/FAD-binding domain"/>
    <property type="match status" value="1"/>
</dbReference>
<dbReference type="GeneID" id="110236562"/>
<comment type="catalytic activity">
    <reaction evidence="3">
        <text>N(6)-malonyl-L-lysyl-[protein] + NAD(+) + H2O = 2''-O-malonyl-ADP-D-ribose + nicotinamide + L-lysyl-[protein]</text>
        <dbReference type="Rhea" id="RHEA:47672"/>
        <dbReference type="Rhea" id="RHEA-COMP:9752"/>
        <dbReference type="Rhea" id="RHEA-COMP:11878"/>
        <dbReference type="ChEBI" id="CHEBI:15377"/>
        <dbReference type="ChEBI" id="CHEBI:17154"/>
        <dbReference type="ChEBI" id="CHEBI:29969"/>
        <dbReference type="ChEBI" id="CHEBI:57540"/>
        <dbReference type="ChEBI" id="CHEBI:87831"/>
        <dbReference type="ChEBI" id="CHEBI:87833"/>
    </reaction>
</comment>
<dbReference type="EC" id="2.3.1.-" evidence="3"/>
<dbReference type="InterPro" id="IPR026590">
    <property type="entry name" value="Ssirtuin_cat_dom"/>
</dbReference>
<keyword evidence="7" id="KW-1185">Reference proteome</keyword>
<dbReference type="Proteomes" id="UP000887567">
    <property type="component" value="Unplaced"/>
</dbReference>
<dbReference type="Gene3D" id="3.30.1600.10">
    <property type="entry name" value="SIR2/SIRT2 'Small Domain"/>
    <property type="match status" value="1"/>
</dbReference>
<comment type="cofactor">
    <cofactor evidence="3">
        <name>Zn(2+)</name>
        <dbReference type="ChEBI" id="CHEBI:29105"/>
    </cofactor>
    <text evidence="3">Binds 1 zinc ion per subunit.</text>
</comment>
<dbReference type="GO" id="GO:0005739">
    <property type="term" value="C:mitochondrion"/>
    <property type="evidence" value="ECO:0007669"/>
    <property type="project" value="UniProtKB-SubCell"/>
</dbReference>
<dbReference type="Gene3D" id="3.40.50.1220">
    <property type="entry name" value="TPP-binding domain"/>
    <property type="match status" value="1"/>
</dbReference>
<comment type="function">
    <text evidence="3">NAD-dependent lysine demalonylase, desuccinylase and deglutarylase that specifically removes malonyl, succinyl and glutaryl groups on target proteins. Has weak NAD-dependent protein deacetylase activity; however this activity may not be physiologically relevant in vivo.</text>
</comment>
<dbReference type="RefSeq" id="XP_020897758.1">
    <property type="nucleotide sequence ID" value="XM_021042099.2"/>
</dbReference>
<proteinExistence type="inferred from homology"/>
<dbReference type="InterPro" id="IPR050134">
    <property type="entry name" value="NAD-dep_sirtuin_deacylases"/>
</dbReference>
<feature type="binding site" evidence="3">
    <location>
        <begin position="238"/>
        <end position="240"/>
    </location>
    <ligand>
        <name>NAD(+)</name>
        <dbReference type="ChEBI" id="CHEBI:57540"/>
    </ligand>
</feature>
<evidence type="ECO:0000256" key="2">
    <source>
        <dbReference type="ARBA" id="ARBA00023027"/>
    </source>
</evidence>
<organism evidence="6 7">
    <name type="scientific">Exaiptasia diaphana</name>
    <name type="common">Tropical sea anemone</name>
    <name type="synonym">Aiptasia pulchella</name>
    <dbReference type="NCBI Taxonomy" id="2652724"/>
    <lineage>
        <taxon>Eukaryota</taxon>
        <taxon>Metazoa</taxon>
        <taxon>Cnidaria</taxon>
        <taxon>Anthozoa</taxon>
        <taxon>Hexacorallia</taxon>
        <taxon>Actiniaria</taxon>
        <taxon>Aiptasiidae</taxon>
        <taxon>Exaiptasia</taxon>
    </lineage>
</organism>
<dbReference type="InterPro" id="IPR003000">
    <property type="entry name" value="Sirtuin"/>
</dbReference>
<dbReference type="AlphaFoldDB" id="A0A913X2A6"/>
<dbReference type="GO" id="GO:0070403">
    <property type="term" value="F:NAD+ binding"/>
    <property type="evidence" value="ECO:0007669"/>
    <property type="project" value="UniProtKB-UniRule"/>
</dbReference>
<feature type="binding site" evidence="3 4">
    <location>
        <position position="196"/>
    </location>
    <ligand>
        <name>Zn(2+)</name>
        <dbReference type="ChEBI" id="CHEBI:29105"/>
    </ligand>
</feature>
<evidence type="ECO:0000313" key="7">
    <source>
        <dbReference type="Proteomes" id="UP000887567"/>
    </source>
</evidence>
<feature type="binding site" evidence="3">
    <location>
        <position position="282"/>
    </location>
    <ligand>
        <name>NAD(+)</name>
        <dbReference type="ChEBI" id="CHEBI:57540"/>
    </ligand>
</feature>
<comment type="catalytic activity">
    <reaction evidence="3">
        <text>N(6)-glutaryl-L-lysyl-[protein] + NAD(+) + H2O = 2''-O-glutaryl-ADP-D-ribose + nicotinamide + L-lysyl-[protein]</text>
        <dbReference type="Rhea" id="RHEA:47664"/>
        <dbReference type="Rhea" id="RHEA-COMP:9752"/>
        <dbReference type="Rhea" id="RHEA-COMP:11875"/>
        <dbReference type="ChEBI" id="CHEBI:15377"/>
        <dbReference type="ChEBI" id="CHEBI:17154"/>
        <dbReference type="ChEBI" id="CHEBI:29969"/>
        <dbReference type="ChEBI" id="CHEBI:57540"/>
        <dbReference type="ChEBI" id="CHEBI:87828"/>
        <dbReference type="ChEBI" id="CHEBI:87829"/>
    </reaction>
</comment>
<dbReference type="Pfam" id="PF02146">
    <property type="entry name" value="SIR2"/>
    <property type="match status" value="1"/>
</dbReference>
<accession>A0A913X2A6</accession>
<protein>
    <recommendedName>
        <fullName evidence="3">NAD-dependent protein deacylase</fullName>
        <ecNumber evidence="3">2.3.1.-</ecNumber>
    </recommendedName>
    <alternativeName>
        <fullName evidence="3">Regulatory protein SIR2 homolog 5</fullName>
    </alternativeName>
</protein>
<dbReference type="PANTHER" id="PTHR11085">
    <property type="entry name" value="NAD-DEPENDENT PROTEIN DEACYLASE SIRTUIN-5, MITOCHONDRIAL-RELATED"/>
    <property type="match status" value="1"/>
</dbReference>
<dbReference type="GO" id="GO:0036055">
    <property type="term" value="F:protein-succinyllysine desuccinylase activity"/>
    <property type="evidence" value="ECO:0007669"/>
    <property type="project" value="UniProtKB-UniRule"/>
</dbReference>
<dbReference type="KEGG" id="epa:110236562"/>
<evidence type="ECO:0000256" key="3">
    <source>
        <dbReference type="HAMAP-Rule" id="MF_03160"/>
    </source>
</evidence>
<dbReference type="InterPro" id="IPR027546">
    <property type="entry name" value="Sirtuin_class_III"/>
</dbReference>
<sequence>MIIEKLLFRLRFASKIPNTSALMASSDIGADFKKILSQSSNVLFLTGAGVSAESGIPTFRGAGGLWRTYDATKLATPEAFRDNPSLVWEFYHYRRELVLSKKPNPAHVAIAQFQKRMRGSGKQAWVITQNIDGFHQAAGTQDVVELHGSLFHTRCTQCGDAKENKNSPIVPALLNKGAPDPSAQDAKIPESKLPRCSKPDCNGLVRPHVVWFGESLPFDALMKSKEIMDSCDLCIVVGTSSQVYPAAMFAPNLAQRGVPVAEFNLEKTDKTDCFRYHFHGKAGETLPPLLEAE</sequence>
<dbReference type="GO" id="GO:0005634">
    <property type="term" value="C:nucleus"/>
    <property type="evidence" value="ECO:0007669"/>
    <property type="project" value="TreeGrafter"/>
</dbReference>
<dbReference type="OMA" id="LIHMHGE"/>
<name>A0A913X2A6_EXADI</name>
<keyword evidence="1 3" id="KW-0808">Transferase</keyword>
<comment type="domain">
    <text evidence="3">In contrast to class I sirtuins, class III sirtuins have only weak deacetylase activity. Difference in substrate specificity is probably due to a larger hydrophobic pocket with 2 residues (Tyr-91 and Arg-94) that bind to malonylated and succinylated substrates and define the specificity.</text>
</comment>
<evidence type="ECO:0000256" key="1">
    <source>
        <dbReference type="ARBA" id="ARBA00022679"/>
    </source>
</evidence>